<dbReference type="PANTHER" id="PTHR46847">
    <property type="entry name" value="D-ALLOSE-BINDING PERIPLASMIC PROTEIN-RELATED"/>
    <property type="match status" value="1"/>
</dbReference>
<dbReference type="SUPFAM" id="SSF53822">
    <property type="entry name" value="Periplasmic binding protein-like I"/>
    <property type="match status" value="1"/>
</dbReference>
<dbReference type="EMBL" id="VTPS01000029">
    <property type="protein sequence ID" value="TZE80664.1"/>
    <property type="molecule type" value="Genomic_DNA"/>
</dbReference>
<dbReference type="InterPro" id="IPR028082">
    <property type="entry name" value="Peripla_BP_I"/>
</dbReference>
<evidence type="ECO:0000256" key="4">
    <source>
        <dbReference type="SAM" id="MobiDB-lite"/>
    </source>
</evidence>
<comment type="subcellular location">
    <subcellularLocation>
        <location evidence="1">Cell envelope</location>
    </subcellularLocation>
</comment>
<comment type="similarity">
    <text evidence="2">Belongs to the bacterial solute-binding protein 2 family.</text>
</comment>
<dbReference type="AlphaFoldDB" id="A0A5D8Q909"/>
<name>A0A5D8Q909_9THEO</name>
<keyword evidence="3 5" id="KW-0732">Signal</keyword>
<evidence type="ECO:0000313" key="8">
    <source>
        <dbReference type="Proteomes" id="UP000322976"/>
    </source>
</evidence>
<evidence type="ECO:0000313" key="7">
    <source>
        <dbReference type="EMBL" id="TZE80664.1"/>
    </source>
</evidence>
<dbReference type="GO" id="GO:0030313">
    <property type="term" value="C:cell envelope"/>
    <property type="evidence" value="ECO:0007669"/>
    <property type="project" value="UniProtKB-SubCell"/>
</dbReference>
<reference evidence="7 8" key="1">
    <citation type="submission" date="2019-08" db="EMBL/GenBank/DDBJ databases">
        <title>Calorimonas adulescens gen. nov., sp. nov., an anaerobic thermophilic bacterium from Sakhalin hot spring.</title>
        <authorList>
            <person name="Khomyakova M.A."/>
            <person name="Merkel A.Y."/>
            <person name="Novikov A."/>
            <person name="Bonch-Osmolovskaya E.A."/>
            <person name="Slobodkin A.I."/>
        </authorList>
    </citation>
    <scope>NUCLEOTIDE SEQUENCE [LARGE SCALE GENOMIC DNA]</scope>
    <source>
        <strain evidence="7 8">A05MB</strain>
    </source>
</reference>
<feature type="domain" description="Periplasmic binding protein" evidence="6">
    <location>
        <begin position="53"/>
        <end position="307"/>
    </location>
</feature>
<gene>
    <name evidence="7" type="ORF">FWJ32_12585</name>
</gene>
<dbReference type="Proteomes" id="UP000322976">
    <property type="component" value="Unassembled WGS sequence"/>
</dbReference>
<evidence type="ECO:0000259" key="6">
    <source>
        <dbReference type="Pfam" id="PF13407"/>
    </source>
</evidence>
<evidence type="ECO:0000256" key="1">
    <source>
        <dbReference type="ARBA" id="ARBA00004196"/>
    </source>
</evidence>
<dbReference type="Pfam" id="PF13407">
    <property type="entry name" value="Peripla_BP_4"/>
    <property type="match status" value="1"/>
</dbReference>
<feature type="signal peptide" evidence="5">
    <location>
        <begin position="1"/>
        <end position="20"/>
    </location>
</feature>
<feature type="region of interest" description="Disordered" evidence="4">
    <location>
        <begin position="26"/>
        <end position="45"/>
    </location>
</feature>
<dbReference type="GO" id="GO:0030246">
    <property type="term" value="F:carbohydrate binding"/>
    <property type="evidence" value="ECO:0007669"/>
    <property type="project" value="UniProtKB-ARBA"/>
</dbReference>
<dbReference type="PANTHER" id="PTHR46847:SF1">
    <property type="entry name" value="D-ALLOSE-BINDING PERIPLASMIC PROTEIN-RELATED"/>
    <property type="match status" value="1"/>
</dbReference>
<evidence type="ECO:0000256" key="3">
    <source>
        <dbReference type="ARBA" id="ARBA00022729"/>
    </source>
</evidence>
<proteinExistence type="inferred from homology"/>
<accession>A0A5D8Q909</accession>
<feature type="chain" id="PRO_5022739239" evidence="5">
    <location>
        <begin position="21"/>
        <end position="334"/>
    </location>
</feature>
<organism evidence="7 8">
    <name type="scientific">Calorimonas adulescens</name>
    <dbReference type="NCBI Taxonomy" id="2606906"/>
    <lineage>
        <taxon>Bacteria</taxon>
        <taxon>Bacillati</taxon>
        <taxon>Bacillota</taxon>
        <taxon>Clostridia</taxon>
        <taxon>Thermoanaerobacterales</taxon>
        <taxon>Thermoanaerobacteraceae</taxon>
        <taxon>Calorimonas</taxon>
    </lineage>
</organism>
<protein>
    <submittedName>
        <fullName evidence="7">Substrate-binding domain-containing protein</fullName>
    </submittedName>
</protein>
<dbReference type="RefSeq" id="WP_149546316.1">
    <property type="nucleotide sequence ID" value="NZ_VTPS01000029.1"/>
</dbReference>
<dbReference type="InterPro" id="IPR025997">
    <property type="entry name" value="SBP_2_dom"/>
</dbReference>
<comment type="caution">
    <text evidence="7">The sequence shown here is derived from an EMBL/GenBank/DDBJ whole genome shotgun (WGS) entry which is preliminary data.</text>
</comment>
<keyword evidence="8" id="KW-1185">Reference proteome</keyword>
<dbReference type="PROSITE" id="PS51257">
    <property type="entry name" value="PROKAR_LIPOPROTEIN"/>
    <property type="match status" value="1"/>
</dbReference>
<dbReference type="CDD" id="cd06311">
    <property type="entry name" value="PBP1_ABC_sugar_binding-like"/>
    <property type="match status" value="1"/>
</dbReference>
<evidence type="ECO:0000256" key="5">
    <source>
        <dbReference type="SAM" id="SignalP"/>
    </source>
</evidence>
<sequence>MKKAVGLILTLVLVLSVVLAGCGTSTTTKQSGTASDTNQAGTTQQPANKKYKVGILAPAVTHGWVAAVAYYAEARAKELSDQIEYQIQTSSNAEEMTSQLDDLITWGADAIVAFPQWEGMEVPIQKALDAGIKVVNFDIEIAVDGVYRVSGDNYGMGVEGAKYIVDKIGKEGTVVILEVPSSGSVSELRKKGFLDTVAKIAPDLKLLTYATKFTREDGLKDFADILTSNPHIDAVFSMDDETSIGVLQAIREAGRTDIKVITGGGGMQEYFKMMPENEDIWLESALYSPAMVKDAIDVAVKLLKGEEVEKVIVIPTTIVDRTNYKDYLDANSPY</sequence>
<evidence type="ECO:0000256" key="2">
    <source>
        <dbReference type="ARBA" id="ARBA00007639"/>
    </source>
</evidence>
<dbReference type="Gene3D" id="3.40.50.2300">
    <property type="match status" value="2"/>
</dbReference>